<name>A0A0H1B8X9_9EURO</name>
<dbReference type="AlphaFoldDB" id="A0A0H1B8X9"/>
<dbReference type="EMBL" id="LDEV01002803">
    <property type="protein sequence ID" value="KLJ07548.1"/>
    <property type="molecule type" value="Genomic_DNA"/>
</dbReference>
<dbReference type="OrthoDB" id="4188299at2759"/>
<gene>
    <name evidence="2" type="ORF">EMPG_16962</name>
</gene>
<sequence length="135" mass="14668">MVPTPKITGTAVVALLASTVTAADWDCNRTGGGGHGRLRQLHDGFNRVFGSPRLHMASGQCYFAKCHDHYFGVCNRASKAQWEKSGDRNHARNANPESGSFCGINPSPTSEPYLIYIFSHAKDLTPDGSDTVRQC</sequence>
<evidence type="ECO:0000313" key="3">
    <source>
        <dbReference type="Proteomes" id="UP000053573"/>
    </source>
</evidence>
<keyword evidence="3" id="KW-1185">Reference proteome</keyword>
<evidence type="ECO:0000313" key="2">
    <source>
        <dbReference type="EMBL" id="KLJ07548.1"/>
    </source>
</evidence>
<proteinExistence type="predicted"/>
<dbReference type="Proteomes" id="UP000053573">
    <property type="component" value="Unassembled WGS sequence"/>
</dbReference>
<reference evidence="3" key="1">
    <citation type="journal article" date="2015" name="PLoS Genet.">
        <title>The dynamic genome and transcriptome of the human fungal pathogen Blastomyces and close relative Emmonsia.</title>
        <authorList>
            <person name="Munoz J.F."/>
            <person name="Gauthier G.M."/>
            <person name="Desjardins C.A."/>
            <person name="Gallo J.E."/>
            <person name="Holder J."/>
            <person name="Sullivan T.D."/>
            <person name="Marty A.J."/>
            <person name="Carmen J.C."/>
            <person name="Chen Z."/>
            <person name="Ding L."/>
            <person name="Gujja S."/>
            <person name="Magrini V."/>
            <person name="Misas E."/>
            <person name="Mitreva M."/>
            <person name="Priest M."/>
            <person name="Saif S."/>
            <person name="Whiston E.A."/>
            <person name="Young S."/>
            <person name="Zeng Q."/>
            <person name="Goldman W.E."/>
            <person name="Mardis E.R."/>
            <person name="Taylor J.W."/>
            <person name="McEwen J.G."/>
            <person name="Clay O.K."/>
            <person name="Klein B.S."/>
            <person name="Cuomo C.A."/>
        </authorList>
    </citation>
    <scope>NUCLEOTIDE SEQUENCE [LARGE SCALE GENOMIC DNA]</scope>
    <source>
        <strain evidence="3">UAMH 139</strain>
    </source>
</reference>
<feature type="chain" id="PRO_5005199278" description="Secreted protein" evidence="1">
    <location>
        <begin position="23"/>
        <end position="135"/>
    </location>
</feature>
<evidence type="ECO:0000256" key="1">
    <source>
        <dbReference type="SAM" id="SignalP"/>
    </source>
</evidence>
<comment type="caution">
    <text evidence="2">The sequence shown here is derived from an EMBL/GenBank/DDBJ whole genome shotgun (WGS) entry which is preliminary data.</text>
</comment>
<evidence type="ECO:0008006" key="4">
    <source>
        <dbReference type="Google" id="ProtNLM"/>
    </source>
</evidence>
<protein>
    <recommendedName>
        <fullName evidence="4">Secreted protein</fullName>
    </recommendedName>
</protein>
<organism evidence="2 3">
    <name type="scientific">Blastomyces silverae</name>
    <dbReference type="NCBI Taxonomy" id="2060906"/>
    <lineage>
        <taxon>Eukaryota</taxon>
        <taxon>Fungi</taxon>
        <taxon>Dikarya</taxon>
        <taxon>Ascomycota</taxon>
        <taxon>Pezizomycotina</taxon>
        <taxon>Eurotiomycetes</taxon>
        <taxon>Eurotiomycetidae</taxon>
        <taxon>Onygenales</taxon>
        <taxon>Ajellomycetaceae</taxon>
        <taxon>Blastomyces</taxon>
    </lineage>
</organism>
<accession>A0A0H1B8X9</accession>
<feature type="signal peptide" evidence="1">
    <location>
        <begin position="1"/>
        <end position="22"/>
    </location>
</feature>
<keyword evidence="1" id="KW-0732">Signal</keyword>